<accession>A0A9W9RHB9</accession>
<dbReference type="Pfam" id="PF00732">
    <property type="entry name" value="GMC_oxred_N"/>
    <property type="match status" value="1"/>
</dbReference>
<evidence type="ECO:0000256" key="1">
    <source>
        <dbReference type="ARBA" id="ARBA00004191"/>
    </source>
</evidence>
<dbReference type="InterPro" id="IPR007867">
    <property type="entry name" value="GMC_OxRtase_C"/>
</dbReference>
<evidence type="ECO:0000259" key="7">
    <source>
        <dbReference type="PROSITE" id="PS00624"/>
    </source>
</evidence>
<comment type="subcellular location">
    <subcellularLocation>
        <location evidence="2">Cytoplasm</location>
    </subcellularLocation>
    <subcellularLocation>
        <location evidence="1">Secreted</location>
        <location evidence="1">Cell wall</location>
    </subcellularLocation>
</comment>
<proteinExistence type="inferred from homology"/>
<reference evidence="8" key="2">
    <citation type="journal article" date="2023" name="IMA Fungus">
        <title>Comparative genomic study of the Penicillium genus elucidates a diverse pangenome and 15 lateral gene transfer events.</title>
        <authorList>
            <person name="Petersen C."/>
            <person name="Sorensen T."/>
            <person name="Nielsen M.R."/>
            <person name="Sondergaard T.E."/>
            <person name="Sorensen J.L."/>
            <person name="Fitzpatrick D.A."/>
            <person name="Frisvad J.C."/>
            <person name="Nielsen K.L."/>
        </authorList>
    </citation>
    <scope>NUCLEOTIDE SEQUENCE</scope>
    <source>
        <strain evidence="8">IBT 29864</strain>
    </source>
</reference>
<keyword evidence="5" id="KW-0134">Cell wall</keyword>
<dbReference type="GO" id="GO:0050660">
    <property type="term" value="F:flavin adenine dinucleotide binding"/>
    <property type="evidence" value="ECO:0007669"/>
    <property type="project" value="InterPro"/>
</dbReference>
<evidence type="ECO:0000313" key="9">
    <source>
        <dbReference type="Proteomes" id="UP001147782"/>
    </source>
</evidence>
<comment type="similarity">
    <text evidence="3">Belongs to the GMC oxidoreductase family.</text>
</comment>
<keyword evidence="5" id="KW-0964">Secreted</keyword>
<evidence type="ECO:0000256" key="4">
    <source>
        <dbReference type="ARBA" id="ARBA00022490"/>
    </source>
</evidence>
<dbReference type="PANTHER" id="PTHR11552">
    <property type="entry name" value="GLUCOSE-METHANOL-CHOLINE GMC OXIDOREDUCTASE"/>
    <property type="match status" value="1"/>
</dbReference>
<evidence type="ECO:0000256" key="5">
    <source>
        <dbReference type="ARBA" id="ARBA00022512"/>
    </source>
</evidence>
<dbReference type="OrthoDB" id="269227at2759"/>
<dbReference type="PANTHER" id="PTHR11552:SF210">
    <property type="entry name" value="GLUCOSE-METHANOL-CHOLINE OXIDOREDUCTASE N-TERMINAL DOMAIN-CONTAINING PROTEIN-RELATED"/>
    <property type="match status" value="1"/>
</dbReference>
<keyword evidence="9" id="KW-1185">Reference proteome</keyword>
<dbReference type="AlphaFoldDB" id="A0A9W9RHB9"/>
<evidence type="ECO:0000256" key="2">
    <source>
        <dbReference type="ARBA" id="ARBA00004496"/>
    </source>
</evidence>
<keyword evidence="4" id="KW-0963">Cytoplasm</keyword>
<dbReference type="Proteomes" id="UP001147782">
    <property type="component" value="Unassembled WGS sequence"/>
</dbReference>
<comment type="caution">
    <text evidence="8">The sequence shown here is derived from an EMBL/GenBank/DDBJ whole genome shotgun (WGS) entry which is preliminary data.</text>
</comment>
<dbReference type="InterPro" id="IPR012132">
    <property type="entry name" value="GMC_OxRdtase"/>
</dbReference>
<evidence type="ECO:0000256" key="3">
    <source>
        <dbReference type="ARBA" id="ARBA00010790"/>
    </source>
</evidence>
<feature type="domain" description="Glucose-methanol-choline oxidoreductase N-terminal" evidence="7">
    <location>
        <begin position="287"/>
        <end position="301"/>
    </location>
</feature>
<feature type="binding site" evidence="6">
    <location>
        <position position="248"/>
    </location>
    <ligand>
        <name>FAD</name>
        <dbReference type="ChEBI" id="CHEBI:57692"/>
    </ligand>
</feature>
<dbReference type="GeneID" id="81443369"/>
<dbReference type="InterPro" id="IPR000172">
    <property type="entry name" value="GMC_OxRdtase_N"/>
</dbReference>
<sequence>MSQFDTESSAGLENAVFDYAIVGGGTAGLVVANRLTEDPSIRVIVLEAGTNRLNDPRIIIPGLGLATFENPEFDWNFRSIPQEQLNDRKLLGNKGRTLGGSSAINLGMVVYPSRSGLDAWETLGNPGWGWEGLSPYIRKFQNSTPPSDANREFFKGMRYDEKSQGGAGPVQVSLGDQYMPFHSAWMETFEGLGYPQVEDPINGAGTGPFVTPGAIDPVTHTRSHSGAAYLGQDVQARPNLRVVTGALVEKVILDQQSQGFVASGVRFIKDQKTFTVSAQKEVILAAGTTQTPQILELSGIGRSSVLQAHGISPIIENSGVGENLQDHGIVPLGYEVADGLPSGDMARDPAVAAAAMAAYQNDGSGPLGMAPFVSAFMPCVGLGQPDREEMLHKIKTCIENPATPNTHRKQFEVLEALLKDPEEPTAQYILAPFQLLPREGDDPKRIFSLSHPGFFISLVASLSYPLSRGSVHIQSANPQDAPLIDHGILRHPVDLELHARHSMWLDKFAEAEPMASLLKKGGQRLHTAEPLTELEKAKEICKELILSVYHVSGTCAMMPLEDGGVVDPKLKVYGTTNLRVVDASIFPLEPRGNIQATVFAVAEKAADIIREG</sequence>
<dbReference type="InterPro" id="IPR036188">
    <property type="entry name" value="FAD/NAD-bd_sf"/>
</dbReference>
<gene>
    <name evidence="8" type="ORF">N7496_011277</name>
</gene>
<reference evidence="8" key="1">
    <citation type="submission" date="2022-11" db="EMBL/GenBank/DDBJ databases">
        <authorList>
            <person name="Petersen C."/>
        </authorList>
    </citation>
    <scope>NUCLEOTIDE SEQUENCE</scope>
    <source>
        <strain evidence="8">IBT 29864</strain>
    </source>
</reference>
<dbReference type="GO" id="GO:0005737">
    <property type="term" value="C:cytoplasm"/>
    <property type="evidence" value="ECO:0007669"/>
    <property type="project" value="UniProtKB-SubCell"/>
</dbReference>
<comment type="cofactor">
    <cofactor evidence="6">
        <name>FAD</name>
        <dbReference type="ChEBI" id="CHEBI:57692"/>
    </cofactor>
</comment>
<evidence type="ECO:0000313" key="8">
    <source>
        <dbReference type="EMBL" id="KAJ5358864.1"/>
    </source>
</evidence>
<dbReference type="Gene3D" id="3.30.560.10">
    <property type="entry name" value="Glucose Oxidase, domain 3"/>
    <property type="match status" value="1"/>
</dbReference>
<keyword evidence="6" id="KW-0285">Flavoprotein</keyword>
<name>A0A9W9RHB9_9EURO</name>
<dbReference type="RefSeq" id="XP_056550150.1">
    <property type="nucleotide sequence ID" value="XM_056704190.1"/>
</dbReference>
<dbReference type="EMBL" id="JAPZBS010000009">
    <property type="protein sequence ID" value="KAJ5358864.1"/>
    <property type="molecule type" value="Genomic_DNA"/>
</dbReference>
<dbReference type="SUPFAM" id="SSF51905">
    <property type="entry name" value="FAD/NAD(P)-binding domain"/>
    <property type="match status" value="1"/>
</dbReference>
<dbReference type="GO" id="GO:0016614">
    <property type="term" value="F:oxidoreductase activity, acting on CH-OH group of donors"/>
    <property type="evidence" value="ECO:0007669"/>
    <property type="project" value="InterPro"/>
</dbReference>
<dbReference type="PROSITE" id="PS00624">
    <property type="entry name" value="GMC_OXRED_2"/>
    <property type="match status" value="1"/>
</dbReference>
<dbReference type="Pfam" id="PF05199">
    <property type="entry name" value="GMC_oxred_C"/>
    <property type="match status" value="1"/>
</dbReference>
<keyword evidence="6" id="KW-0274">FAD</keyword>
<organism evidence="8 9">
    <name type="scientific">Penicillium cataractarum</name>
    <dbReference type="NCBI Taxonomy" id="2100454"/>
    <lineage>
        <taxon>Eukaryota</taxon>
        <taxon>Fungi</taxon>
        <taxon>Dikarya</taxon>
        <taxon>Ascomycota</taxon>
        <taxon>Pezizomycotina</taxon>
        <taxon>Eurotiomycetes</taxon>
        <taxon>Eurotiomycetidae</taxon>
        <taxon>Eurotiales</taxon>
        <taxon>Aspergillaceae</taxon>
        <taxon>Penicillium</taxon>
    </lineage>
</organism>
<evidence type="ECO:0000256" key="6">
    <source>
        <dbReference type="PIRSR" id="PIRSR000137-2"/>
    </source>
</evidence>
<protein>
    <submittedName>
        <fullName evidence="8">CAZyme family AA3</fullName>
    </submittedName>
</protein>
<dbReference type="PIRSF" id="PIRSF000137">
    <property type="entry name" value="Alcohol_oxidase"/>
    <property type="match status" value="1"/>
</dbReference>
<dbReference type="Gene3D" id="3.50.50.60">
    <property type="entry name" value="FAD/NAD(P)-binding domain"/>
    <property type="match status" value="1"/>
</dbReference>
<dbReference type="SUPFAM" id="SSF54373">
    <property type="entry name" value="FAD-linked reductases, C-terminal domain"/>
    <property type="match status" value="1"/>
</dbReference>